<dbReference type="Gene3D" id="3.40.50.720">
    <property type="entry name" value="NAD(P)-binding Rossmann-like Domain"/>
    <property type="match status" value="1"/>
</dbReference>
<accession>A0A6J3LWR5</accession>
<organism evidence="5">
    <name type="scientific">Dissoconium aciculare CBS 342.82</name>
    <dbReference type="NCBI Taxonomy" id="1314786"/>
    <lineage>
        <taxon>Eukaryota</taxon>
        <taxon>Fungi</taxon>
        <taxon>Dikarya</taxon>
        <taxon>Ascomycota</taxon>
        <taxon>Pezizomycotina</taxon>
        <taxon>Dothideomycetes</taxon>
        <taxon>Dothideomycetidae</taxon>
        <taxon>Mycosphaerellales</taxon>
        <taxon>Dissoconiaceae</taxon>
        <taxon>Dissoconium</taxon>
    </lineage>
</organism>
<dbReference type="PANTHER" id="PTHR43618">
    <property type="entry name" value="7-ALPHA-HYDROXYSTEROID DEHYDROGENASE"/>
    <property type="match status" value="1"/>
</dbReference>
<gene>
    <name evidence="5" type="ORF">K489DRAFT_382840</name>
</gene>
<keyword evidence="2" id="KW-0521">NADP</keyword>
<dbReference type="Pfam" id="PF13561">
    <property type="entry name" value="adh_short_C2"/>
    <property type="match status" value="1"/>
</dbReference>
<dbReference type="OrthoDB" id="37659at2759"/>
<name>A0A6J3LWR5_9PEZI</name>
<comment type="similarity">
    <text evidence="1">Belongs to the short-chain dehydrogenases/reductases (SDR) family.</text>
</comment>
<dbReference type="GO" id="GO:0016491">
    <property type="term" value="F:oxidoreductase activity"/>
    <property type="evidence" value="ECO:0007669"/>
    <property type="project" value="UniProtKB-KW"/>
</dbReference>
<dbReference type="AlphaFoldDB" id="A0A6J3LWR5"/>
<reference evidence="5" key="2">
    <citation type="submission" date="2020-04" db="EMBL/GenBank/DDBJ databases">
        <authorList>
            <consortium name="NCBI Genome Project"/>
        </authorList>
    </citation>
    <scope>NUCLEOTIDE SEQUENCE</scope>
    <source>
        <strain evidence="5">CBS 342.82</strain>
    </source>
</reference>
<dbReference type="PRINTS" id="PR00081">
    <property type="entry name" value="GDHRDH"/>
</dbReference>
<dbReference type="InterPro" id="IPR052178">
    <property type="entry name" value="Sec_Metab_Biosynth_SDR"/>
</dbReference>
<reference evidence="5" key="1">
    <citation type="submission" date="2020-01" db="EMBL/GenBank/DDBJ databases">
        <authorList>
            <consortium name="DOE Joint Genome Institute"/>
            <person name="Haridas S."/>
            <person name="Albert R."/>
            <person name="Binder M."/>
            <person name="Bloem J."/>
            <person name="Labutti K."/>
            <person name="Salamov A."/>
            <person name="Andreopoulos B."/>
            <person name="Baker S.E."/>
            <person name="Barry K."/>
            <person name="Bills G."/>
            <person name="Bluhm B.H."/>
            <person name="Cannon C."/>
            <person name="Castanera R."/>
            <person name="Culley D.E."/>
            <person name="Daum C."/>
            <person name="Ezra D."/>
            <person name="Gonzalez J.B."/>
            <person name="Henrissat B."/>
            <person name="Kuo A."/>
            <person name="Liang C."/>
            <person name="Lipzen A."/>
            <person name="Lutzoni F."/>
            <person name="Magnuson J."/>
            <person name="Mondo S."/>
            <person name="Nolan M."/>
            <person name="Ohm R."/>
            <person name="Pangilinan J."/>
            <person name="Park H.-J."/>
            <person name="Ramirez L."/>
            <person name="Alfaro M."/>
            <person name="Sun H."/>
            <person name="Tritt A."/>
            <person name="Yoshinaga Y."/>
            <person name="Zwiers L.-H."/>
            <person name="Turgeon B.G."/>
            <person name="Goodwin S.B."/>
            <person name="Spatafora J.W."/>
            <person name="Crous P.W."/>
            <person name="Grigoriev I.V."/>
        </authorList>
    </citation>
    <scope>NUCLEOTIDE SEQUENCE</scope>
    <source>
        <strain evidence="5">CBS 342.82</strain>
    </source>
</reference>
<reference evidence="5" key="3">
    <citation type="submission" date="2025-08" db="UniProtKB">
        <authorList>
            <consortium name="RefSeq"/>
        </authorList>
    </citation>
    <scope>IDENTIFICATION</scope>
    <source>
        <strain evidence="5">CBS 342.82</strain>
    </source>
</reference>
<dbReference type="RefSeq" id="XP_033457124.1">
    <property type="nucleotide sequence ID" value="XM_033605468.1"/>
</dbReference>
<keyword evidence="4" id="KW-1185">Reference proteome</keyword>
<evidence type="ECO:0000256" key="2">
    <source>
        <dbReference type="ARBA" id="ARBA00022857"/>
    </source>
</evidence>
<evidence type="ECO:0000313" key="4">
    <source>
        <dbReference type="Proteomes" id="UP000504637"/>
    </source>
</evidence>
<dbReference type="PANTHER" id="PTHR43618:SF2">
    <property type="entry name" value="CHAIN DEHYDROGENASE, PUTATIVE (AFU_ORTHOLOGUE AFUA_6G06930)-RELATED"/>
    <property type="match status" value="1"/>
</dbReference>
<dbReference type="CDD" id="cd05233">
    <property type="entry name" value="SDR_c"/>
    <property type="match status" value="1"/>
</dbReference>
<dbReference type="GeneID" id="54363268"/>
<proteinExistence type="inferred from homology"/>
<keyword evidence="3" id="KW-0560">Oxidoreductase</keyword>
<evidence type="ECO:0000313" key="5">
    <source>
        <dbReference type="RefSeq" id="XP_033457124.1"/>
    </source>
</evidence>
<protein>
    <submittedName>
        <fullName evidence="5">NAD(P)-binding protein</fullName>
    </submittedName>
</protein>
<dbReference type="InterPro" id="IPR002347">
    <property type="entry name" value="SDR_fam"/>
</dbReference>
<dbReference type="Proteomes" id="UP000504637">
    <property type="component" value="Unplaced"/>
</dbReference>
<dbReference type="SUPFAM" id="SSF51735">
    <property type="entry name" value="NAD(P)-binding Rossmann-fold domains"/>
    <property type="match status" value="1"/>
</dbReference>
<evidence type="ECO:0000256" key="1">
    <source>
        <dbReference type="ARBA" id="ARBA00006484"/>
    </source>
</evidence>
<evidence type="ECO:0000256" key="3">
    <source>
        <dbReference type="ARBA" id="ARBA00023002"/>
    </source>
</evidence>
<dbReference type="InterPro" id="IPR036291">
    <property type="entry name" value="NAD(P)-bd_dom_sf"/>
</dbReference>
<sequence>MPYSLKGRNVLITGGSKGLGAEIALKFALEGCNLAINYLSDRDTAEALATRLSGAHAIRAITLRGDGGSPLDMQACIAQTVEGLGGLDIIIGNAGWTKHTSLPFGDLSALSYDDWDRCFAVNVKGNHALLAAAMPIFERNPDGGCFIMTSSIAGRALQGSSMAYSVTKAAQLHLMKCLANTQGGAEGKVRVNAVCPGLLLTEWGMKFGEEKIEAIKQAAVLKRETDLGDCAEAYVMLARNTSITGQAVQVDSGLVIQHL</sequence>